<reference evidence="2" key="1">
    <citation type="journal article" date="2019" name="Int. J. Syst. Evol. Microbiol.">
        <title>The Global Catalogue of Microorganisms (GCM) 10K type strain sequencing project: providing services to taxonomists for standard genome sequencing and annotation.</title>
        <authorList>
            <consortium name="The Broad Institute Genomics Platform"/>
            <consortium name="The Broad Institute Genome Sequencing Center for Infectious Disease"/>
            <person name="Wu L."/>
            <person name="Ma J."/>
        </authorList>
    </citation>
    <scope>NUCLEOTIDE SEQUENCE [LARGE SCALE GENOMIC DNA]</scope>
    <source>
        <strain evidence="2">TISTR 1827</strain>
    </source>
</reference>
<proteinExistence type="predicted"/>
<dbReference type="Proteomes" id="UP001597493">
    <property type="component" value="Unassembled WGS sequence"/>
</dbReference>
<dbReference type="SUPFAM" id="SSF53474">
    <property type="entry name" value="alpha/beta-Hydrolases"/>
    <property type="match status" value="1"/>
</dbReference>
<protein>
    <submittedName>
        <fullName evidence="1">Chemotaxis protein</fullName>
    </submittedName>
</protein>
<dbReference type="InterPro" id="IPR029058">
    <property type="entry name" value="AB_hydrolase_fold"/>
</dbReference>
<dbReference type="EMBL" id="JBHUMY010000006">
    <property type="protein sequence ID" value="MFD2659917.1"/>
    <property type="molecule type" value="Genomic_DNA"/>
</dbReference>
<evidence type="ECO:0000313" key="1">
    <source>
        <dbReference type="EMBL" id="MFD2659917.1"/>
    </source>
</evidence>
<accession>A0ABW5QU77</accession>
<keyword evidence="2" id="KW-1185">Reference proteome</keyword>
<comment type="caution">
    <text evidence="1">The sequence shown here is derived from an EMBL/GenBank/DDBJ whole genome shotgun (WGS) entry which is preliminary data.</text>
</comment>
<organism evidence="1 2">
    <name type="scientific">Paenibacillus thailandensis</name>
    <dbReference type="NCBI Taxonomy" id="393250"/>
    <lineage>
        <taxon>Bacteria</taxon>
        <taxon>Bacillati</taxon>
        <taxon>Bacillota</taxon>
        <taxon>Bacilli</taxon>
        <taxon>Bacillales</taxon>
        <taxon>Paenibacillaceae</taxon>
        <taxon>Paenibacillus</taxon>
    </lineage>
</organism>
<name>A0ABW5QU77_9BACL</name>
<evidence type="ECO:0000313" key="2">
    <source>
        <dbReference type="Proteomes" id="UP001597493"/>
    </source>
</evidence>
<gene>
    <name evidence="1" type="ORF">ACFSW5_06505</name>
</gene>
<sequence length="287" mass="32687">MVRLPQKLAVIVIHGLGRHKEDFADRFMIQLKKRYADAAGINDPGNHLAIRPVHWAEILEVREERLKARLYGHNRLRYKLLRNYLIHYLADAVAYQPLEVNDQIYRDIHATISTALQRLTEEAGPEAPLCAISHSMGTVIASNYFYDMQNATRWKPDVLEPGSPLARGETLSLFYSCGTTLPLWSLRYRDFDRPIRVPADAAYAAAKGITGEWVNFYDRDDILGYPLRSIDPAYGRAVREDVQINAGGMLRSWNPFSHGGYFTNGSMLRRIAAGLVRTWREANQQEG</sequence>
<dbReference type="RefSeq" id="WP_379270593.1">
    <property type="nucleotide sequence ID" value="NZ_JBHUMY010000006.1"/>
</dbReference>